<evidence type="ECO:0000256" key="11">
    <source>
        <dbReference type="ARBA" id="ARBA00023288"/>
    </source>
</evidence>
<dbReference type="GO" id="GO:1901612">
    <property type="term" value="F:cardiolipin binding"/>
    <property type="evidence" value="ECO:0007669"/>
    <property type="project" value="Ensembl"/>
</dbReference>
<dbReference type="GO" id="GO:0031966">
    <property type="term" value="C:mitochondrial membrane"/>
    <property type="evidence" value="ECO:0007669"/>
    <property type="project" value="Ensembl"/>
</dbReference>
<dbReference type="Proteomes" id="UP000694385">
    <property type="component" value="Unassembled WGS sequence"/>
</dbReference>
<keyword evidence="8" id="KW-0812">Transmembrane</keyword>
<dbReference type="GO" id="GO:0009306">
    <property type="term" value="P:protein secretion"/>
    <property type="evidence" value="ECO:0007669"/>
    <property type="project" value="Ensembl"/>
</dbReference>
<feature type="domain" description="Gasdermin PUB" evidence="14">
    <location>
        <begin position="286"/>
        <end position="457"/>
    </location>
</feature>
<accession>A0A8C5NZL6</accession>
<evidence type="ECO:0000256" key="8">
    <source>
        <dbReference type="ARBA" id="ARBA00022692"/>
    </source>
</evidence>
<evidence type="ECO:0000256" key="9">
    <source>
        <dbReference type="ARBA" id="ARBA00023136"/>
    </source>
</evidence>
<dbReference type="GO" id="GO:0070300">
    <property type="term" value="F:phosphatidic acid binding"/>
    <property type="evidence" value="ECO:0007669"/>
    <property type="project" value="Ensembl"/>
</dbReference>
<dbReference type="GO" id="GO:0070273">
    <property type="term" value="F:phosphatidylinositol-4-phosphate binding"/>
    <property type="evidence" value="ECO:0007669"/>
    <property type="project" value="Ensembl"/>
</dbReference>
<evidence type="ECO:0000256" key="12">
    <source>
        <dbReference type="SAM" id="Coils"/>
    </source>
</evidence>
<evidence type="ECO:0000256" key="5">
    <source>
        <dbReference type="ARBA" id="ARBA00022475"/>
    </source>
</evidence>
<keyword evidence="12" id="KW-0175">Coiled coil</keyword>
<dbReference type="GO" id="GO:0050829">
    <property type="term" value="P:defense response to Gram-negative bacterium"/>
    <property type="evidence" value="ECO:0007669"/>
    <property type="project" value="Ensembl"/>
</dbReference>
<dbReference type="GO" id="GO:0046931">
    <property type="term" value="P:pore complex assembly"/>
    <property type="evidence" value="ECO:0007669"/>
    <property type="project" value="Ensembl"/>
</dbReference>
<evidence type="ECO:0000259" key="14">
    <source>
        <dbReference type="Pfam" id="PF17708"/>
    </source>
</evidence>
<evidence type="ECO:0000259" key="13">
    <source>
        <dbReference type="Pfam" id="PF04598"/>
    </source>
</evidence>
<dbReference type="GO" id="GO:0044546">
    <property type="term" value="P:NLRP3 inflammasome complex assembly"/>
    <property type="evidence" value="ECO:0007669"/>
    <property type="project" value="Ensembl"/>
</dbReference>
<dbReference type="GO" id="GO:0005615">
    <property type="term" value="C:extracellular space"/>
    <property type="evidence" value="ECO:0007669"/>
    <property type="project" value="Ensembl"/>
</dbReference>
<dbReference type="GO" id="GO:0070498">
    <property type="term" value="P:interleukin-1-mediated signaling pathway"/>
    <property type="evidence" value="ECO:0007669"/>
    <property type="project" value="Ensembl"/>
</dbReference>
<dbReference type="GO" id="GO:0022829">
    <property type="term" value="F:wide pore channel activity"/>
    <property type="evidence" value="ECO:0007669"/>
    <property type="project" value="Ensembl"/>
</dbReference>
<feature type="domain" description="Gasdermin pore forming" evidence="13">
    <location>
        <begin position="4"/>
        <end position="241"/>
    </location>
</feature>
<dbReference type="OrthoDB" id="9035105at2759"/>
<dbReference type="InterPro" id="IPR007677">
    <property type="entry name" value="Gasdermin"/>
</dbReference>
<dbReference type="GO" id="GO:0072559">
    <property type="term" value="C:NLRP3 inflammasome complex"/>
    <property type="evidence" value="ECO:0007669"/>
    <property type="project" value="Ensembl"/>
</dbReference>
<evidence type="ECO:0000313" key="16">
    <source>
        <dbReference type="Proteomes" id="UP000694385"/>
    </source>
</evidence>
<evidence type="ECO:0000256" key="10">
    <source>
        <dbReference type="ARBA" id="ARBA00023139"/>
    </source>
</evidence>
<evidence type="ECO:0000313" key="15">
    <source>
        <dbReference type="Ensembl" id="ENSJJAP00000011300.1"/>
    </source>
</evidence>
<dbReference type="GO" id="GO:0046513">
    <property type="term" value="P:ceramide biosynthetic process"/>
    <property type="evidence" value="ECO:0007669"/>
    <property type="project" value="Ensembl"/>
</dbReference>
<reference evidence="15" key="2">
    <citation type="submission" date="2025-09" db="UniProtKB">
        <authorList>
            <consortium name="Ensembl"/>
        </authorList>
    </citation>
    <scope>IDENTIFICATION</scope>
</reference>
<dbReference type="CTD" id="79792"/>
<keyword evidence="5" id="KW-1003">Cell membrane</keyword>
<dbReference type="GO" id="GO:0050729">
    <property type="term" value="P:positive regulation of inflammatory response"/>
    <property type="evidence" value="ECO:0007669"/>
    <property type="project" value="Ensembl"/>
</dbReference>
<organism evidence="15 16">
    <name type="scientific">Jaculus jaculus</name>
    <name type="common">Lesser Egyptian jerboa</name>
    <dbReference type="NCBI Taxonomy" id="51337"/>
    <lineage>
        <taxon>Eukaryota</taxon>
        <taxon>Metazoa</taxon>
        <taxon>Chordata</taxon>
        <taxon>Craniata</taxon>
        <taxon>Vertebrata</taxon>
        <taxon>Euteleostomi</taxon>
        <taxon>Mammalia</taxon>
        <taxon>Eutheria</taxon>
        <taxon>Euarchontoglires</taxon>
        <taxon>Glires</taxon>
        <taxon>Rodentia</taxon>
        <taxon>Myomorpha</taxon>
        <taxon>Dipodoidea</taxon>
        <taxon>Dipodidae</taxon>
        <taxon>Dipodinae</taxon>
        <taxon>Jaculus</taxon>
    </lineage>
</organism>
<protein>
    <submittedName>
        <fullName evidence="15">Gasdermin D</fullName>
    </submittedName>
</protein>
<evidence type="ECO:0000256" key="4">
    <source>
        <dbReference type="ARBA" id="ARBA00022452"/>
    </source>
</evidence>
<evidence type="ECO:0000256" key="2">
    <source>
        <dbReference type="ARBA" id="ARBA00004651"/>
    </source>
</evidence>
<keyword evidence="7" id="KW-1210">Necrosis</keyword>
<proteinExistence type="inferred from homology"/>
<reference evidence="15" key="1">
    <citation type="submission" date="2025-08" db="UniProtKB">
        <authorList>
            <consortium name="Ensembl"/>
        </authorList>
    </citation>
    <scope>IDENTIFICATION</scope>
</reference>
<keyword evidence="10" id="KW-0564">Palmitate</keyword>
<dbReference type="InterPro" id="IPR041263">
    <property type="entry name" value="Gasdermin_PUB"/>
</dbReference>
<gene>
    <name evidence="15" type="primary">Gsdmd</name>
</gene>
<dbReference type="OMA" id="WTLLEEC"/>
<dbReference type="GO" id="GO:0051260">
    <property type="term" value="P:protein homooligomerization"/>
    <property type="evidence" value="ECO:0007669"/>
    <property type="project" value="Ensembl"/>
</dbReference>
<evidence type="ECO:0000256" key="1">
    <source>
        <dbReference type="ARBA" id="ARBA00004514"/>
    </source>
</evidence>
<dbReference type="Ensembl" id="ENSJJAT00000017771.1">
    <property type="protein sequence ID" value="ENSJJAP00000011300.1"/>
    <property type="gene ID" value="ENSJJAG00000014659.1"/>
</dbReference>
<comment type="subcellular location">
    <subcellularLocation>
        <location evidence="2">Cell membrane</location>
        <topology evidence="2">Multi-pass membrane protein</topology>
    </subcellularLocation>
    <subcellularLocation>
        <location evidence="1">Cytoplasm</location>
        <location evidence="1">Cytosol</location>
    </subcellularLocation>
</comment>
<dbReference type="GO" id="GO:0032731">
    <property type="term" value="P:positive regulation of interleukin-1 beta production"/>
    <property type="evidence" value="ECO:0007669"/>
    <property type="project" value="Ensembl"/>
</dbReference>
<dbReference type="AlphaFoldDB" id="A0A8C5NZL6"/>
<dbReference type="GO" id="GO:0005654">
    <property type="term" value="C:nucleoplasm"/>
    <property type="evidence" value="ECO:0007669"/>
    <property type="project" value="Ensembl"/>
</dbReference>
<dbReference type="InterPro" id="IPR040460">
    <property type="entry name" value="Gasdermin_pore"/>
</dbReference>
<dbReference type="PANTHER" id="PTHR16399">
    <property type="entry name" value="GASDERMIN"/>
    <property type="match status" value="1"/>
</dbReference>
<keyword evidence="11" id="KW-0449">Lipoprotein</keyword>
<name>A0A8C5NZL6_JACJA</name>
<dbReference type="RefSeq" id="XP_045000379.1">
    <property type="nucleotide sequence ID" value="XM_045144444.1"/>
</dbReference>
<dbReference type="Pfam" id="PF04598">
    <property type="entry name" value="Gasdermin"/>
    <property type="match status" value="1"/>
</dbReference>
<evidence type="ECO:0000256" key="7">
    <source>
        <dbReference type="ARBA" id="ARBA00022590"/>
    </source>
</evidence>
<dbReference type="GeneTree" id="ENSGT00950000183140"/>
<dbReference type="GO" id="GO:0001778">
    <property type="term" value="P:plasma membrane repair"/>
    <property type="evidence" value="ECO:0007669"/>
    <property type="project" value="Ensembl"/>
</dbReference>
<feature type="coiled-coil region" evidence="12">
    <location>
        <begin position="287"/>
        <end position="314"/>
    </location>
</feature>
<dbReference type="GO" id="GO:0005886">
    <property type="term" value="C:plasma membrane"/>
    <property type="evidence" value="ECO:0007669"/>
    <property type="project" value="UniProtKB-SubCell"/>
</dbReference>
<dbReference type="PANTHER" id="PTHR16399:SF15">
    <property type="entry name" value="GASDERMIN-D"/>
    <property type="match status" value="1"/>
</dbReference>
<comment type="similarity">
    <text evidence="3">Belongs to the gasdermin family.</text>
</comment>
<dbReference type="GO" id="GO:0001786">
    <property type="term" value="F:phosphatidylserine binding"/>
    <property type="evidence" value="ECO:0007669"/>
    <property type="project" value="Ensembl"/>
</dbReference>
<sequence>MPSAFARVVRSVIQELDQSRELVPVNSLQNSSSFRPYCLLRRKPTSFWFWTPRYTCVNLSIKDILEPKAPEPELERDGPFHFSDAVDGRVQGSVELAAPGQGKISGGAAVSGSSSTSMNVCTLRVAPNTWEAMRQERHLRQPEHKVLQQLRSCRDDLFVVTEVLQTQEEVQVTRTHKQEGSGQFALPGGMCLQGESQGHLSQKKMVTIPAGSILAFRVAQLLIGSDWDILLFPDNKKRTFELSPTDHSKARVQQHTFSLSSTLRSIYNRLKFLSDGTPEDWVLSKDFQGLRSEVEAGSMELERLEVELRQQLLENLRRVLRDQSILQALEASLEQGLFSGGQVEPLDGPAGTILECLALPSGVLVPELAASVYYLLGALTALSETQHQLLVETLETGALPGHLELVEHLLEQSTPWQQRSVVALPPGHLGSNWGEAAPAWVLLEECGLELQVDMPQVRWEPEAQGPTCALYASLALLSGLSQEPC</sequence>
<keyword evidence="4" id="KW-1134">Transmembrane beta strand</keyword>
<dbReference type="GO" id="GO:0141201">
    <property type="term" value="P:pyroptotic cell death"/>
    <property type="evidence" value="ECO:0007669"/>
    <property type="project" value="Ensembl"/>
</dbReference>
<dbReference type="Pfam" id="PF17708">
    <property type="entry name" value="Gasdermin_C"/>
    <property type="match status" value="1"/>
</dbReference>
<evidence type="ECO:0000256" key="3">
    <source>
        <dbReference type="ARBA" id="ARBA00009279"/>
    </source>
</evidence>
<dbReference type="GO" id="GO:0005546">
    <property type="term" value="F:phosphatidylinositol-4,5-bisphosphate binding"/>
    <property type="evidence" value="ECO:0007669"/>
    <property type="project" value="Ensembl"/>
</dbReference>
<evidence type="ECO:0000256" key="6">
    <source>
        <dbReference type="ARBA" id="ARBA00022490"/>
    </source>
</evidence>
<dbReference type="GO" id="GO:0051604">
    <property type="term" value="P:protein maturation"/>
    <property type="evidence" value="ECO:0007669"/>
    <property type="project" value="Ensembl"/>
</dbReference>
<dbReference type="GO" id="GO:0050830">
    <property type="term" value="P:defense response to Gram-positive bacterium"/>
    <property type="evidence" value="ECO:0007669"/>
    <property type="project" value="Ensembl"/>
</dbReference>
<dbReference type="GO" id="GO:0035655">
    <property type="term" value="P:interleukin-18-mediated signaling pathway"/>
    <property type="evidence" value="ECO:0007669"/>
    <property type="project" value="Ensembl"/>
</dbReference>
<keyword evidence="16" id="KW-1185">Reference proteome</keyword>
<dbReference type="GeneID" id="101594361"/>
<keyword evidence="9" id="KW-0472">Membrane</keyword>
<keyword evidence="6" id="KW-0963">Cytoplasm</keyword>